<dbReference type="KEGG" id="spib:G8759_21715"/>
<dbReference type="Proteomes" id="UP000501802">
    <property type="component" value="Chromosome"/>
</dbReference>
<protein>
    <submittedName>
        <fullName evidence="1">Uncharacterized protein</fullName>
    </submittedName>
</protein>
<gene>
    <name evidence="1" type="ORF">G8759_21715</name>
</gene>
<sequence length="63" mass="7122">MDTSKKIEKKVWVKPEVQQLNINKDTYSSQGNGTKEVGQGGGLIKIKTYPLKESKLAEIRLKF</sequence>
<proteinExistence type="predicted"/>
<evidence type="ECO:0000313" key="1">
    <source>
        <dbReference type="EMBL" id="QIP15050.1"/>
    </source>
</evidence>
<keyword evidence="2" id="KW-1185">Reference proteome</keyword>
<organism evidence="1 2">
    <name type="scientific">Spirosoma aureum</name>
    <dbReference type="NCBI Taxonomy" id="2692134"/>
    <lineage>
        <taxon>Bacteria</taxon>
        <taxon>Pseudomonadati</taxon>
        <taxon>Bacteroidota</taxon>
        <taxon>Cytophagia</taxon>
        <taxon>Cytophagales</taxon>
        <taxon>Cytophagaceae</taxon>
        <taxon>Spirosoma</taxon>
    </lineage>
</organism>
<evidence type="ECO:0000313" key="2">
    <source>
        <dbReference type="Proteomes" id="UP000501802"/>
    </source>
</evidence>
<dbReference type="EMBL" id="CP050063">
    <property type="protein sequence ID" value="QIP15050.1"/>
    <property type="molecule type" value="Genomic_DNA"/>
</dbReference>
<dbReference type="AlphaFoldDB" id="A0A6G9ARL0"/>
<reference evidence="1 2" key="1">
    <citation type="submission" date="2020-03" db="EMBL/GenBank/DDBJ databases">
        <authorList>
            <person name="Kim M.K."/>
        </authorList>
    </citation>
    <scope>NUCLEOTIDE SEQUENCE [LARGE SCALE GENOMIC DNA]</scope>
    <source>
        <strain evidence="1 2">BT328</strain>
    </source>
</reference>
<dbReference type="RefSeq" id="WP_167212335.1">
    <property type="nucleotide sequence ID" value="NZ_CP050063.1"/>
</dbReference>
<name>A0A6G9ARL0_9BACT</name>
<accession>A0A6G9ARL0</accession>